<organism evidence="2 3">
    <name type="scientific">Shewanella eurypsychrophilus</name>
    <dbReference type="NCBI Taxonomy" id="2593656"/>
    <lineage>
        <taxon>Bacteria</taxon>
        <taxon>Pseudomonadati</taxon>
        <taxon>Pseudomonadota</taxon>
        <taxon>Gammaproteobacteria</taxon>
        <taxon>Alteromonadales</taxon>
        <taxon>Shewanellaceae</taxon>
        <taxon>Shewanella</taxon>
    </lineage>
</organism>
<dbReference type="EMBL" id="CP045503">
    <property type="protein sequence ID" value="QPG58691.1"/>
    <property type="molecule type" value="Genomic_DNA"/>
</dbReference>
<feature type="compositionally biased region" description="Polar residues" evidence="1">
    <location>
        <begin position="7"/>
        <end position="45"/>
    </location>
</feature>
<feature type="compositionally biased region" description="Polar residues" evidence="1">
    <location>
        <begin position="399"/>
        <end position="413"/>
    </location>
</feature>
<feature type="compositionally biased region" description="Low complexity" evidence="1">
    <location>
        <begin position="146"/>
        <end position="163"/>
    </location>
</feature>
<proteinExistence type="predicted"/>
<dbReference type="Proteomes" id="UP000316416">
    <property type="component" value="Chromosome"/>
</dbReference>
<feature type="region of interest" description="Disordered" evidence="1">
    <location>
        <begin position="144"/>
        <end position="163"/>
    </location>
</feature>
<gene>
    <name evidence="2" type="ORF">FM038_015660</name>
</gene>
<name>A0ABX6V9Z9_9GAMM</name>
<feature type="compositionally biased region" description="Low complexity" evidence="1">
    <location>
        <begin position="59"/>
        <end position="75"/>
    </location>
</feature>
<keyword evidence="3" id="KW-1185">Reference proteome</keyword>
<feature type="compositionally biased region" description="Polar residues" evidence="1">
    <location>
        <begin position="177"/>
        <end position="189"/>
    </location>
</feature>
<evidence type="ECO:0000256" key="1">
    <source>
        <dbReference type="SAM" id="MobiDB-lite"/>
    </source>
</evidence>
<feature type="region of interest" description="Disordered" evidence="1">
    <location>
        <begin position="385"/>
        <end position="413"/>
    </location>
</feature>
<feature type="region of interest" description="Disordered" evidence="1">
    <location>
        <begin position="1"/>
        <end position="75"/>
    </location>
</feature>
<feature type="region of interest" description="Disordered" evidence="1">
    <location>
        <begin position="169"/>
        <end position="189"/>
    </location>
</feature>
<evidence type="ECO:0000313" key="2">
    <source>
        <dbReference type="EMBL" id="QPG58691.1"/>
    </source>
</evidence>
<sequence length="707" mass="76535">MPDPLNPSRTNIASQPEPVTSTNKPEQASTRLQTRAAQQASSGLLNTYLAPEPARNPQSAATNGTASASANPSTNATTVTTEAKLAAIHFSAKADYISIDSTRYLLTFLTASQRQIAIKAANVLVLNNSALNDLALKNLESNSVISNPSKSRTSSSNTSSTINQQFSSSHLGASMPSAHSQPVTENKQAHQGQRVLLALGSAVTIPLPQQLHKLISQQNVDSQQLQQISARAQGYPLPITQINDGKLQFSNGTLVPLSTLTLNNIASKSELDSAAMSRVYLQPSIQYQNKQWLLTLKPILGEMSVKLVSSSVASQTMTQQDATLVKAKPELSRIYTQLFERLNQTPQHAQNGDSVSDKVAVNQVAINQDSIKKSNAKGEVLSPAVTSPHQALKTEHNSKQQTPSSTQIQSDNSKQHLMQHLMKEYLNKALGKAGSLPKITETANDPIAKPDTSLASAVLKLLPLLRPRALNTLALPSTIKGELAGLMSLQQHIGSQSSLAGTLSPQSHMHSISMLFQLLLGVKSHSASGASKISQQAQNYLQRLQTQMGGSASLLNLLEKIGTTESLGKVFSNLQLYSQASSDSNNQVNWFFTLPYSLNEHQEQLEGHFKQDSNSDEDNESKHWRLQLKFNLGKGPLLIQAAIKGERIDLIFNGTDETLLKKIDSLLPPLLNKLTDIGFQPDKVETKLTNVPATLLPGEHFLVKIKA</sequence>
<reference evidence="2" key="1">
    <citation type="submission" date="2021-07" db="EMBL/GenBank/DDBJ databases">
        <title>Shewanella sp. YLB-07 whole genome sequence.</title>
        <authorList>
            <person name="Yu L."/>
        </authorList>
    </citation>
    <scope>NUCLEOTIDE SEQUENCE</scope>
    <source>
        <strain evidence="2">YLB-08</strain>
    </source>
</reference>
<dbReference type="RefSeq" id="WP_142874312.1">
    <property type="nucleotide sequence ID" value="NZ_CP045503.2"/>
</dbReference>
<accession>A0ABX6V9Z9</accession>
<evidence type="ECO:0008006" key="4">
    <source>
        <dbReference type="Google" id="ProtNLM"/>
    </source>
</evidence>
<evidence type="ECO:0000313" key="3">
    <source>
        <dbReference type="Proteomes" id="UP000316416"/>
    </source>
</evidence>
<protein>
    <recommendedName>
        <fullName evidence="4">Flagellar hook-length control protein-like C-terminal domain-containing protein</fullName>
    </recommendedName>
</protein>